<evidence type="ECO:0000256" key="9">
    <source>
        <dbReference type="ARBA" id="ARBA00022827"/>
    </source>
</evidence>
<comment type="similarity">
    <text evidence="3 16">Belongs to the class-I pyridine nucleotide-disulfide oxidoreductase family.</text>
</comment>
<comment type="function">
    <text evidence="15 17">Catalyzes the reduction of glutathione disulfide (GSSG) to reduced glutathione (GSH). Constitutes the major mechanism to maintain a high GSH:GSSG ratio in the cytosol.</text>
</comment>
<keyword evidence="8" id="KW-0547">Nucleotide-binding</keyword>
<dbReference type="Pfam" id="PF00271">
    <property type="entry name" value="Helicase_C"/>
    <property type="match status" value="1"/>
</dbReference>
<dbReference type="CDD" id="cd17920">
    <property type="entry name" value="DEXHc_RecQ"/>
    <property type="match status" value="1"/>
</dbReference>
<dbReference type="GO" id="GO:0004362">
    <property type="term" value="F:glutathione-disulfide reductase (NADPH) activity"/>
    <property type="evidence" value="ECO:0007669"/>
    <property type="project" value="UniProtKB-EC"/>
</dbReference>
<dbReference type="AlphaFoldDB" id="A0A162P4Y5"/>
<dbReference type="Pfam" id="PF00270">
    <property type="entry name" value="DEAD"/>
    <property type="match status" value="2"/>
</dbReference>
<dbReference type="PROSITE" id="PS51192">
    <property type="entry name" value="HELICASE_ATP_BIND_1"/>
    <property type="match status" value="1"/>
</dbReference>
<dbReference type="STRING" id="1573173.A0A162P4Y5"/>
<evidence type="ECO:0000256" key="11">
    <source>
        <dbReference type="ARBA" id="ARBA00022857"/>
    </source>
</evidence>
<dbReference type="GO" id="GO:0034599">
    <property type="term" value="P:cellular response to oxidative stress"/>
    <property type="evidence" value="ECO:0007669"/>
    <property type="project" value="TreeGrafter"/>
</dbReference>
<dbReference type="InterPro" id="IPR036188">
    <property type="entry name" value="FAD/NAD-bd_sf"/>
</dbReference>
<dbReference type="InterPro" id="IPR001650">
    <property type="entry name" value="Helicase_C-like"/>
</dbReference>
<dbReference type="GO" id="GO:0005739">
    <property type="term" value="C:mitochondrion"/>
    <property type="evidence" value="ECO:0007669"/>
    <property type="project" value="TreeGrafter"/>
</dbReference>
<dbReference type="EC" id="1.8.1.7" evidence="4 17"/>
<evidence type="ECO:0000313" key="22">
    <source>
        <dbReference type="Proteomes" id="UP000076584"/>
    </source>
</evidence>
<dbReference type="PROSITE" id="PS51194">
    <property type="entry name" value="HELICASE_CTER"/>
    <property type="match status" value="1"/>
</dbReference>
<dbReference type="SUPFAM" id="SSF55424">
    <property type="entry name" value="FAD/NAD-linked reductases, dimerisation (C-terminal) domain"/>
    <property type="match status" value="1"/>
</dbReference>
<dbReference type="InterPro" id="IPR011545">
    <property type="entry name" value="DEAD/DEAH_box_helicase_dom"/>
</dbReference>
<dbReference type="InterPro" id="IPR006322">
    <property type="entry name" value="Glutathione_Rdtase_euk/bac"/>
</dbReference>
<keyword evidence="21" id="KW-0378">Hydrolase</keyword>
<dbReference type="Proteomes" id="UP000076584">
    <property type="component" value="Unassembled WGS sequence"/>
</dbReference>
<evidence type="ECO:0000256" key="13">
    <source>
        <dbReference type="ARBA" id="ARBA00023157"/>
    </source>
</evidence>
<dbReference type="PRINTS" id="PR00411">
    <property type="entry name" value="PNDRDTASEI"/>
</dbReference>
<dbReference type="SMART" id="SM00490">
    <property type="entry name" value="HELICc"/>
    <property type="match status" value="1"/>
</dbReference>
<dbReference type="NCBIfam" id="TIGR01421">
    <property type="entry name" value="gluta_reduc_1"/>
    <property type="match status" value="1"/>
</dbReference>
<evidence type="ECO:0000256" key="17">
    <source>
        <dbReference type="RuleBase" id="RU365016"/>
    </source>
</evidence>
<evidence type="ECO:0000256" key="2">
    <source>
        <dbReference type="ARBA" id="ARBA00004496"/>
    </source>
</evidence>
<keyword evidence="10" id="KW-0067">ATP-binding</keyword>
<dbReference type="GO" id="GO:0006749">
    <property type="term" value="P:glutathione metabolic process"/>
    <property type="evidence" value="ECO:0007669"/>
    <property type="project" value="InterPro"/>
</dbReference>
<comment type="catalytic activity">
    <reaction evidence="17">
        <text>2 glutathione + NADP(+) = glutathione disulfide + NADPH + H(+)</text>
        <dbReference type="Rhea" id="RHEA:11740"/>
        <dbReference type="ChEBI" id="CHEBI:15378"/>
        <dbReference type="ChEBI" id="CHEBI:57783"/>
        <dbReference type="ChEBI" id="CHEBI:57925"/>
        <dbReference type="ChEBI" id="CHEBI:58297"/>
        <dbReference type="ChEBI" id="CHEBI:58349"/>
        <dbReference type="EC" id="1.8.1.7"/>
    </reaction>
</comment>
<evidence type="ECO:0000259" key="20">
    <source>
        <dbReference type="PROSITE" id="PS51194"/>
    </source>
</evidence>
<organism evidence="21 22">
    <name type="scientific">Colletotrichum incanum</name>
    <name type="common">Soybean anthracnose fungus</name>
    <dbReference type="NCBI Taxonomy" id="1573173"/>
    <lineage>
        <taxon>Eukaryota</taxon>
        <taxon>Fungi</taxon>
        <taxon>Dikarya</taxon>
        <taxon>Ascomycota</taxon>
        <taxon>Pezizomycotina</taxon>
        <taxon>Sordariomycetes</taxon>
        <taxon>Hypocreomycetidae</taxon>
        <taxon>Glomerellales</taxon>
        <taxon>Glomerellaceae</taxon>
        <taxon>Colletotrichum</taxon>
        <taxon>Colletotrichum spaethianum species complex</taxon>
    </lineage>
</organism>
<dbReference type="GO" id="GO:0005524">
    <property type="term" value="F:ATP binding"/>
    <property type="evidence" value="ECO:0007669"/>
    <property type="project" value="UniProtKB-KW"/>
</dbReference>
<dbReference type="GO" id="GO:0050660">
    <property type="term" value="F:flavin adenine dinucleotide binding"/>
    <property type="evidence" value="ECO:0007669"/>
    <property type="project" value="InterPro"/>
</dbReference>
<comment type="subcellular location">
    <subcellularLocation>
        <location evidence="2 17">Cytoplasm</location>
    </subcellularLocation>
</comment>
<feature type="domain" description="Helicase C-terminal" evidence="20">
    <location>
        <begin position="238"/>
        <end position="384"/>
    </location>
</feature>
<dbReference type="Pfam" id="PF07992">
    <property type="entry name" value="Pyr_redox_2"/>
    <property type="match status" value="1"/>
</dbReference>
<dbReference type="Gene3D" id="3.40.50.300">
    <property type="entry name" value="P-loop containing nucleotide triphosphate hydrolases"/>
    <property type="match status" value="3"/>
</dbReference>
<evidence type="ECO:0000256" key="5">
    <source>
        <dbReference type="ARBA" id="ARBA00017111"/>
    </source>
</evidence>
<dbReference type="PANTHER" id="PTHR42737">
    <property type="entry name" value="GLUTATHIONE REDUCTASE"/>
    <property type="match status" value="1"/>
</dbReference>
<proteinExistence type="inferred from homology"/>
<evidence type="ECO:0000256" key="6">
    <source>
        <dbReference type="ARBA" id="ARBA00022490"/>
    </source>
</evidence>
<dbReference type="Pfam" id="PF16124">
    <property type="entry name" value="RecQ_Zn_bind"/>
    <property type="match status" value="1"/>
</dbReference>
<name>A0A162P4Y5_COLIC</name>
<keyword evidence="13" id="KW-1015">Disulfide bond</keyword>
<dbReference type="InterPro" id="IPR023753">
    <property type="entry name" value="FAD/NAD-binding_dom"/>
</dbReference>
<dbReference type="PROSITE" id="PS00076">
    <property type="entry name" value="PYRIDINE_REDOX_1"/>
    <property type="match status" value="1"/>
</dbReference>
<feature type="domain" description="Helicase ATP-binding" evidence="19">
    <location>
        <begin position="34"/>
        <end position="186"/>
    </location>
</feature>
<evidence type="ECO:0000256" key="18">
    <source>
        <dbReference type="SAM" id="MobiDB-lite"/>
    </source>
</evidence>
<dbReference type="PRINTS" id="PR00368">
    <property type="entry name" value="FADPNR"/>
</dbReference>
<evidence type="ECO:0000256" key="15">
    <source>
        <dbReference type="ARBA" id="ARBA00056905"/>
    </source>
</evidence>
<evidence type="ECO:0000256" key="3">
    <source>
        <dbReference type="ARBA" id="ARBA00007532"/>
    </source>
</evidence>
<dbReference type="InterPro" id="IPR016156">
    <property type="entry name" value="FAD/NAD-linked_Rdtase_dimer_sf"/>
</dbReference>
<dbReference type="InterPro" id="IPR004589">
    <property type="entry name" value="DNA_helicase_ATP-dep_RecQ"/>
</dbReference>
<dbReference type="Pfam" id="PF02852">
    <property type="entry name" value="Pyr_redox_dim"/>
    <property type="match status" value="1"/>
</dbReference>
<keyword evidence="6 17" id="KW-0963">Cytoplasm</keyword>
<dbReference type="FunFam" id="3.30.390.30:FF:000003">
    <property type="entry name" value="Glutathione reductase"/>
    <property type="match status" value="1"/>
</dbReference>
<dbReference type="FunFam" id="3.50.50.60:FF:000141">
    <property type="entry name" value="Glutathione reductase"/>
    <property type="match status" value="1"/>
</dbReference>
<evidence type="ECO:0000256" key="8">
    <source>
        <dbReference type="ARBA" id="ARBA00022741"/>
    </source>
</evidence>
<dbReference type="GO" id="GO:0045454">
    <property type="term" value="P:cell redox homeostasis"/>
    <property type="evidence" value="ECO:0007669"/>
    <property type="project" value="InterPro"/>
</dbReference>
<dbReference type="EMBL" id="LFIW01000399">
    <property type="protein sequence ID" value="KZL86685.1"/>
    <property type="molecule type" value="Genomic_DNA"/>
</dbReference>
<evidence type="ECO:0000256" key="16">
    <source>
        <dbReference type="RuleBase" id="RU003691"/>
    </source>
</evidence>
<dbReference type="InterPro" id="IPR004099">
    <property type="entry name" value="Pyr_nucl-diS_OxRdtase_dimer"/>
</dbReference>
<dbReference type="InterPro" id="IPR012999">
    <property type="entry name" value="Pyr_OxRdtase_I_AS"/>
</dbReference>
<dbReference type="NCBIfam" id="TIGR00614">
    <property type="entry name" value="recQ_fam"/>
    <property type="match status" value="1"/>
</dbReference>
<dbReference type="NCBIfam" id="NF004776">
    <property type="entry name" value="PRK06116.1"/>
    <property type="match status" value="1"/>
</dbReference>
<evidence type="ECO:0000256" key="12">
    <source>
        <dbReference type="ARBA" id="ARBA00023002"/>
    </source>
</evidence>
<evidence type="ECO:0000256" key="14">
    <source>
        <dbReference type="ARBA" id="ARBA00023284"/>
    </source>
</evidence>
<keyword evidence="7 16" id="KW-0285">Flavoprotein</keyword>
<accession>A0A162P4Y5</accession>
<evidence type="ECO:0000256" key="4">
    <source>
        <dbReference type="ARBA" id="ARBA00012607"/>
    </source>
</evidence>
<protein>
    <recommendedName>
        <fullName evidence="5 17">Glutathione reductase</fullName>
        <ecNumber evidence="4 17">1.8.1.7</ecNumber>
    </recommendedName>
</protein>
<gene>
    <name evidence="21" type="ORF">CI238_04216</name>
</gene>
<dbReference type="PANTHER" id="PTHR42737:SF2">
    <property type="entry name" value="GLUTATHIONE REDUCTASE"/>
    <property type="match status" value="1"/>
</dbReference>
<dbReference type="SUPFAM" id="SSF51905">
    <property type="entry name" value="FAD/NAD(P)-binding domain"/>
    <property type="match status" value="1"/>
</dbReference>
<keyword evidence="14 16" id="KW-0676">Redox-active center</keyword>
<evidence type="ECO:0000259" key="19">
    <source>
        <dbReference type="PROSITE" id="PS51192"/>
    </source>
</evidence>
<dbReference type="InterPro" id="IPR032284">
    <property type="entry name" value="RecQ_Zn-bd"/>
</dbReference>
<dbReference type="GO" id="GO:0005829">
    <property type="term" value="C:cytosol"/>
    <property type="evidence" value="ECO:0007669"/>
    <property type="project" value="TreeGrafter"/>
</dbReference>
<comment type="cofactor">
    <cofactor evidence="1 17">
        <name>FAD</name>
        <dbReference type="ChEBI" id="CHEBI:57692"/>
    </cofactor>
</comment>
<comment type="caution">
    <text evidence="21">The sequence shown here is derived from an EMBL/GenBank/DDBJ whole genome shotgun (WGS) entry which is preliminary data.</text>
</comment>
<evidence type="ECO:0000256" key="10">
    <source>
        <dbReference type="ARBA" id="ARBA00022840"/>
    </source>
</evidence>
<keyword evidence="11 17" id="KW-0521">NADP</keyword>
<dbReference type="Gene3D" id="3.50.50.60">
    <property type="entry name" value="FAD/NAD(P)-binding domain"/>
    <property type="match status" value="2"/>
</dbReference>
<evidence type="ECO:0000313" key="21">
    <source>
        <dbReference type="EMBL" id="KZL86685.1"/>
    </source>
</evidence>
<dbReference type="InterPro" id="IPR027417">
    <property type="entry name" value="P-loop_NTPase"/>
</dbReference>
<dbReference type="GO" id="GO:0003676">
    <property type="term" value="F:nucleic acid binding"/>
    <property type="evidence" value="ECO:0007669"/>
    <property type="project" value="InterPro"/>
</dbReference>
<dbReference type="Gene3D" id="3.30.390.30">
    <property type="match status" value="1"/>
</dbReference>
<dbReference type="InterPro" id="IPR014001">
    <property type="entry name" value="Helicase_ATP-bd"/>
</dbReference>
<reference evidence="21 22" key="1">
    <citation type="submission" date="2015-06" db="EMBL/GenBank/DDBJ databases">
        <title>Survival trade-offs in plant roots during colonization by closely related pathogenic and mutualistic fungi.</title>
        <authorList>
            <person name="Hacquard S."/>
            <person name="Kracher B."/>
            <person name="Hiruma K."/>
            <person name="Weinman A."/>
            <person name="Muench P."/>
            <person name="Garrido Oter R."/>
            <person name="Ver Loren van Themaat E."/>
            <person name="Dallerey J.-F."/>
            <person name="Damm U."/>
            <person name="Henrissat B."/>
            <person name="Lespinet O."/>
            <person name="Thon M."/>
            <person name="Kemen E."/>
            <person name="McHardy A.C."/>
            <person name="Schulze-Lefert P."/>
            <person name="O'Connell R.J."/>
        </authorList>
    </citation>
    <scope>NUCLEOTIDE SEQUENCE [LARGE SCALE GENOMIC DNA]</scope>
    <source>
        <strain evidence="21 22">MAFF 238704</strain>
    </source>
</reference>
<dbReference type="InterPro" id="IPR046952">
    <property type="entry name" value="GSHR/TRXR-like"/>
</dbReference>
<dbReference type="SUPFAM" id="SSF52540">
    <property type="entry name" value="P-loop containing nucleoside triphosphate hydrolases"/>
    <property type="match status" value="1"/>
</dbReference>
<dbReference type="GO" id="GO:0050661">
    <property type="term" value="F:NADP binding"/>
    <property type="evidence" value="ECO:0007669"/>
    <property type="project" value="InterPro"/>
</dbReference>
<keyword evidence="9 16" id="KW-0274">FAD</keyword>
<dbReference type="SMART" id="SM00487">
    <property type="entry name" value="DEXDc"/>
    <property type="match status" value="1"/>
</dbReference>
<feature type="region of interest" description="Disordered" evidence="18">
    <location>
        <begin position="470"/>
        <end position="489"/>
    </location>
</feature>
<dbReference type="GO" id="GO:0006310">
    <property type="term" value="P:DNA recombination"/>
    <property type="evidence" value="ECO:0007669"/>
    <property type="project" value="InterPro"/>
</dbReference>
<dbReference type="GO" id="GO:0004386">
    <property type="term" value="F:helicase activity"/>
    <property type="evidence" value="ECO:0007669"/>
    <property type="project" value="UniProtKB-KW"/>
</dbReference>
<keyword evidence="22" id="KW-1185">Reference proteome</keyword>
<evidence type="ECO:0000256" key="1">
    <source>
        <dbReference type="ARBA" id="ARBA00001974"/>
    </source>
</evidence>
<keyword evidence="21" id="KW-0347">Helicase</keyword>
<sequence>MPPLSRSNSCVDIDYTLRRQFNKSTFRPQQREIIAAALDGHDVFVQAATSFGKSLCFQLPACIDHGRIDASSLNSNTPTAERDRINQDLASGHPRIRLLYVTPELCSGDSFRRRIKLVYEQCELARIAVDEAHCISEWGHDFRKDFKRLSWFRETFPSVPIMCLTATANPTVRQDLLKTLGLLEQPGRLKSFVMTAHRPNLHIEIRYTKDQDDDRLADFLAWIRSVHERRKADPRKAELEAAGERLDNVSGIIYTISRDECESLAAALRDEGVGARPFHAKLTKETKEQTLARWVNNEPGYDVIVATTAFGMGIDKNNVRFVVHWRLPKSFEGYYQEAGRAGRDGNASFCFLYYSREDLQRVQSMIRKGNRDGSNWEAQAKSLQKLALYCEDTTACRHAQICKYFGESETPKCDFACDWHKDAQGLQRRMMRGLADEEWVSTQAEYGRTSLTHTRANSLDTRFQTCNWSSNQSPDVAPPYADSRSIPETHSPIADSAARIRTRISARRRPLRKKTYISYLPSPSPPYRIRAVLSFLQLSIFSPTNVHIENYSPPPPSASAIISSPQHSMQALQAALYRTSTVAASRAAAPTTRLASIQRHLSSTARTMAPITKETDFLVIGGGSGGLASARKASGQFGAKALIVEGSRLGGTCVNVGCVPKKVTFNAAAIAETIHQAKSYGFSVAETAPFDWSTFKTKRDAYIKRLNGIYERNLNNDKVEYLHGWAKLTSRNEAEVTLDDGTKALVKAKKILIAVGGNPTIPPTIPGSELGTNSDGFFDIDTQPKKVALVGAGYIAVEFAGMFNALGTETHLFIRHDTFLRTFDPLIQETVTKEYERLGVNLHKRSQPTKVEKDAEGKLTIFYKDAEGKETSEGGFDHLIWAIGRTPATKDIGLEEIGLKLNEKGHIPVDQYQNTNLDNIYALGDVTGQVELTPVAIAAGRRLAERLYGGPEYSKAHLDYSNIPSVVFSHPEVGSIGLTEPQAIEKYGKDNIKVYKTNFTAMYYAMMEPEEKGPTAYKLIVAGPEEKVVGLHIAGLGSGEMLQGFGVAVKMGATKKDFDSCVAIHPTSAEELVTLK</sequence>
<evidence type="ECO:0000256" key="7">
    <source>
        <dbReference type="ARBA" id="ARBA00022630"/>
    </source>
</evidence>
<keyword evidence="12 16" id="KW-0560">Oxidoreductase</keyword>